<dbReference type="AlphaFoldDB" id="A0A238Z1X6"/>
<reference evidence="5 6" key="1">
    <citation type="submission" date="2017-06" db="EMBL/GenBank/DDBJ databases">
        <authorList>
            <person name="Kim H.J."/>
            <person name="Triplett B.A."/>
        </authorList>
    </citation>
    <scope>NUCLEOTIDE SEQUENCE [LARGE SCALE GENOMIC DNA]</scope>
    <source>
        <strain evidence="5 6">DSM 13116</strain>
    </source>
</reference>
<feature type="domain" description="4Fe-4S ferredoxin-type" evidence="4">
    <location>
        <begin position="271"/>
        <end position="300"/>
    </location>
</feature>
<accession>A0A238Z1X6</accession>
<dbReference type="EMBL" id="FZOC01000002">
    <property type="protein sequence ID" value="SNR77376.1"/>
    <property type="molecule type" value="Genomic_DNA"/>
</dbReference>
<sequence length="321" mass="35748">MNPLRLLLKEPDRRFLEEADAQGLGLAKRLHGYLYLRWPYTYIRLLSGEHPLVTFLARGSRWLDRLFPARVERRRKARKTARTKIGIRFADTYHGKVMPTAEATRLVTIGREVSVTEPETVIPYALARDIVLKNPDHIVVFDCPCRAMRENPCLPMDVCLVVGEPFASMVLAHHKTRHARRVTPDEAVDILKAENARGHVHHAFFKDVVLGRFYAICNCCSCCCAAMAAQRNGVGMLAPSGYLVHVDADACVGCGNCVQYCQFGALKARDRTLQIKTARCMGCGACVNKCPKGALSLIPDATRTLPLLVDELLNGCTTRKS</sequence>
<dbReference type="GO" id="GO:0051536">
    <property type="term" value="F:iron-sulfur cluster binding"/>
    <property type="evidence" value="ECO:0007669"/>
    <property type="project" value="UniProtKB-KW"/>
</dbReference>
<dbReference type="SUPFAM" id="SSF54862">
    <property type="entry name" value="4Fe-4S ferredoxins"/>
    <property type="match status" value="1"/>
</dbReference>
<proteinExistence type="predicted"/>
<dbReference type="RefSeq" id="WP_218819343.1">
    <property type="nucleotide sequence ID" value="NZ_FZOC01000002.1"/>
</dbReference>
<feature type="domain" description="4Fe-4S ferredoxin-type" evidence="4">
    <location>
        <begin position="242"/>
        <end position="270"/>
    </location>
</feature>
<keyword evidence="3" id="KW-0411">Iron-sulfur</keyword>
<evidence type="ECO:0000256" key="3">
    <source>
        <dbReference type="ARBA" id="ARBA00023014"/>
    </source>
</evidence>
<evidence type="ECO:0000313" key="6">
    <source>
        <dbReference type="Proteomes" id="UP000198324"/>
    </source>
</evidence>
<dbReference type="InterPro" id="IPR017900">
    <property type="entry name" value="4Fe4S_Fe_S_CS"/>
</dbReference>
<organism evidence="5 6">
    <name type="scientific">Humidesulfovibrio mexicanus</name>
    <dbReference type="NCBI Taxonomy" id="147047"/>
    <lineage>
        <taxon>Bacteria</taxon>
        <taxon>Pseudomonadati</taxon>
        <taxon>Thermodesulfobacteriota</taxon>
        <taxon>Desulfovibrionia</taxon>
        <taxon>Desulfovibrionales</taxon>
        <taxon>Desulfovibrionaceae</taxon>
        <taxon>Humidesulfovibrio</taxon>
    </lineage>
</organism>
<gene>
    <name evidence="5" type="ORF">SAMN04488503_1180</name>
</gene>
<evidence type="ECO:0000259" key="4">
    <source>
        <dbReference type="PROSITE" id="PS51379"/>
    </source>
</evidence>
<evidence type="ECO:0000256" key="2">
    <source>
        <dbReference type="ARBA" id="ARBA00023004"/>
    </source>
</evidence>
<protein>
    <submittedName>
        <fullName evidence="5">4Fe-4S dicluster domain-containing protein</fullName>
    </submittedName>
</protein>
<dbReference type="InterPro" id="IPR017896">
    <property type="entry name" value="4Fe4S_Fe-S-bd"/>
</dbReference>
<keyword evidence="1" id="KW-0479">Metal-binding</keyword>
<evidence type="ECO:0000256" key="1">
    <source>
        <dbReference type="ARBA" id="ARBA00022723"/>
    </source>
</evidence>
<keyword evidence="6" id="KW-1185">Reference proteome</keyword>
<evidence type="ECO:0000313" key="5">
    <source>
        <dbReference type="EMBL" id="SNR77376.1"/>
    </source>
</evidence>
<name>A0A238Z1X6_9BACT</name>
<dbReference type="Pfam" id="PF14697">
    <property type="entry name" value="Fer4_21"/>
    <property type="match status" value="1"/>
</dbReference>
<dbReference type="Gene3D" id="3.30.70.20">
    <property type="match status" value="1"/>
</dbReference>
<dbReference type="PROSITE" id="PS51379">
    <property type="entry name" value="4FE4S_FER_2"/>
    <property type="match status" value="2"/>
</dbReference>
<keyword evidence="2" id="KW-0408">Iron</keyword>
<dbReference type="PROSITE" id="PS00198">
    <property type="entry name" value="4FE4S_FER_1"/>
    <property type="match status" value="1"/>
</dbReference>
<dbReference type="Proteomes" id="UP000198324">
    <property type="component" value="Unassembled WGS sequence"/>
</dbReference>
<dbReference type="GO" id="GO:0046872">
    <property type="term" value="F:metal ion binding"/>
    <property type="evidence" value="ECO:0007669"/>
    <property type="project" value="UniProtKB-KW"/>
</dbReference>